<reference evidence="2" key="1">
    <citation type="submission" date="2023-03" db="UniProtKB">
        <authorList>
            <consortium name="Ensembl"/>
        </authorList>
    </citation>
    <scope>IDENTIFICATION</scope>
</reference>
<proteinExistence type="predicted"/>
<evidence type="ECO:0008006" key="3">
    <source>
        <dbReference type="Google" id="ProtNLM"/>
    </source>
</evidence>
<feature type="chain" id="PRO_5034494965" description="DUF1725 domain-containing protein" evidence="1">
    <location>
        <begin position="20"/>
        <end position="80"/>
    </location>
</feature>
<dbReference type="OMA" id="TFESILM"/>
<dbReference type="AlphaFoldDB" id="A0A8C4M6K4"/>
<protein>
    <recommendedName>
        <fullName evidence="3">DUF1725 domain-containing protein</fullName>
    </recommendedName>
</protein>
<organism evidence="2">
    <name type="scientific">Equus asinus asinus</name>
    <dbReference type="NCBI Taxonomy" id="83772"/>
    <lineage>
        <taxon>Eukaryota</taxon>
        <taxon>Metazoa</taxon>
        <taxon>Chordata</taxon>
        <taxon>Craniata</taxon>
        <taxon>Vertebrata</taxon>
        <taxon>Euteleostomi</taxon>
        <taxon>Mammalia</taxon>
        <taxon>Eutheria</taxon>
        <taxon>Laurasiatheria</taxon>
        <taxon>Perissodactyla</taxon>
        <taxon>Equidae</taxon>
        <taxon>Equus</taxon>
    </lineage>
</organism>
<feature type="signal peptide" evidence="1">
    <location>
        <begin position="1"/>
        <end position="19"/>
    </location>
</feature>
<accession>A0A8C4M6K4</accession>
<evidence type="ECO:0000256" key="1">
    <source>
        <dbReference type="SAM" id="SignalP"/>
    </source>
</evidence>
<sequence>MHSLFIAVLFTITWKQSKCPSMDEWIKNMWYIYMEYYTVIKENVILPFATTWMDVEGIMLSKISQTERAKYCMVSQRCGR</sequence>
<keyword evidence="1" id="KW-0732">Signal</keyword>
<evidence type="ECO:0000313" key="2">
    <source>
        <dbReference type="Ensembl" id="ENSEASP00005018615.1"/>
    </source>
</evidence>
<name>A0A8C4M6K4_EQUAS</name>
<dbReference type="Ensembl" id="ENSEAST00005020199.1">
    <property type="protein sequence ID" value="ENSEASP00005018615.1"/>
    <property type="gene ID" value="ENSEASG00005012831.1"/>
</dbReference>